<comment type="caution">
    <text evidence="1">The sequence shown here is derived from an EMBL/GenBank/DDBJ whole genome shotgun (WGS) entry which is preliminary data.</text>
</comment>
<keyword evidence="2" id="KW-1185">Reference proteome</keyword>
<dbReference type="EMBL" id="NCKW01006675">
    <property type="protein sequence ID" value="POM70991.1"/>
    <property type="molecule type" value="Genomic_DNA"/>
</dbReference>
<organism evidence="1 2">
    <name type="scientific">Phytophthora palmivora</name>
    <dbReference type="NCBI Taxonomy" id="4796"/>
    <lineage>
        <taxon>Eukaryota</taxon>
        <taxon>Sar</taxon>
        <taxon>Stramenopiles</taxon>
        <taxon>Oomycota</taxon>
        <taxon>Peronosporomycetes</taxon>
        <taxon>Peronosporales</taxon>
        <taxon>Peronosporaceae</taxon>
        <taxon>Phytophthora</taxon>
    </lineage>
</organism>
<gene>
    <name evidence="1" type="ORF">PHPALM_12504</name>
</gene>
<accession>A0A2P4XZK3</accession>
<sequence>MLHEGRVVAHLAGMEPLNILGRFSLSLFFRLKLLDLLLHSRHLLFPARVDFGSPTRTLRIRIGFALLPTLSVSGVQAFMLETYSFRDTLGRTLSFGETLGLVRFHILHTPFRVSPGNLCMDQAIREFLDLATRVQITLFPESLTLQGIQAFSGEKLALLLLHAGLPLLLLSQDNQLDLGGPRP</sequence>
<reference evidence="1 2" key="1">
    <citation type="journal article" date="2017" name="Genome Biol. Evol.">
        <title>Phytophthora megakarya and P. palmivora, closely related causal agents of cacao black pod rot, underwent increases in genome sizes and gene numbers by different mechanisms.</title>
        <authorList>
            <person name="Ali S.S."/>
            <person name="Shao J."/>
            <person name="Lary D.J."/>
            <person name="Kronmiller B."/>
            <person name="Shen D."/>
            <person name="Strem M.D."/>
            <person name="Amoako-Attah I."/>
            <person name="Akrofi A.Y."/>
            <person name="Begoude B.A."/>
            <person name="Ten Hoopen G.M."/>
            <person name="Coulibaly K."/>
            <person name="Kebe B.I."/>
            <person name="Melnick R.L."/>
            <person name="Guiltinan M.J."/>
            <person name="Tyler B.M."/>
            <person name="Meinhardt L.W."/>
            <person name="Bailey B.A."/>
        </authorList>
    </citation>
    <scope>NUCLEOTIDE SEQUENCE [LARGE SCALE GENOMIC DNA]</scope>
    <source>
        <strain evidence="2">sbr112.9</strain>
    </source>
</reference>
<proteinExistence type="predicted"/>
<name>A0A2P4XZK3_9STRA</name>
<evidence type="ECO:0000313" key="2">
    <source>
        <dbReference type="Proteomes" id="UP000237271"/>
    </source>
</evidence>
<dbReference type="Proteomes" id="UP000237271">
    <property type="component" value="Unassembled WGS sequence"/>
</dbReference>
<evidence type="ECO:0000313" key="1">
    <source>
        <dbReference type="EMBL" id="POM70991.1"/>
    </source>
</evidence>
<protein>
    <submittedName>
        <fullName evidence="1">Uncharacterized protein</fullName>
    </submittedName>
</protein>
<dbReference type="AlphaFoldDB" id="A0A2P4XZK3"/>